<feature type="domain" description="HIT" evidence="3">
    <location>
        <begin position="1"/>
        <end position="103"/>
    </location>
</feature>
<gene>
    <name evidence="4" type="ORF">COS18_01800</name>
</gene>
<dbReference type="AlphaFoldDB" id="A0A2M7DQ13"/>
<organism evidence="4 5">
    <name type="scientific">Candidatus Falkowbacteria bacterium CG02_land_8_20_14_3_00_36_14</name>
    <dbReference type="NCBI Taxonomy" id="1974560"/>
    <lineage>
        <taxon>Bacteria</taxon>
        <taxon>Candidatus Falkowiibacteriota</taxon>
    </lineage>
</organism>
<evidence type="ECO:0000256" key="2">
    <source>
        <dbReference type="PROSITE-ProRule" id="PRU00464"/>
    </source>
</evidence>
<dbReference type="EMBL" id="PETS01000037">
    <property type="protein sequence ID" value="PIV51852.1"/>
    <property type="molecule type" value="Genomic_DNA"/>
</dbReference>
<evidence type="ECO:0000259" key="3">
    <source>
        <dbReference type="PROSITE" id="PS51084"/>
    </source>
</evidence>
<dbReference type="SUPFAM" id="SSF54197">
    <property type="entry name" value="HIT-like"/>
    <property type="match status" value="1"/>
</dbReference>
<feature type="active site" description="Tele-AMP-histidine intermediate" evidence="1">
    <location>
        <position position="88"/>
    </location>
</feature>
<accession>A0A2M7DQ13</accession>
<name>A0A2M7DQ13_9BACT</name>
<dbReference type="PANTHER" id="PTHR46648">
    <property type="entry name" value="HIT FAMILY PROTEIN 1"/>
    <property type="match status" value="1"/>
</dbReference>
<dbReference type="InterPro" id="IPR001310">
    <property type="entry name" value="Histidine_triad_HIT"/>
</dbReference>
<evidence type="ECO:0000313" key="5">
    <source>
        <dbReference type="Proteomes" id="UP000228896"/>
    </source>
</evidence>
<proteinExistence type="predicted"/>
<evidence type="ECO:0000313" key="4">
    <source>
        <dbReference type="EMBL" id="PIV51852.1"/>
    </source>
</evidence>
<reference evidence="5" key="1">
    <citation type="submission" date="2017-09" db="EMBL/GenBank/DDBJ databases">
        <title>Depth-based differentiation of microbial function through sediment-hosted aquifers and enrichment of novel symbionts in the deep terrestrial subsurface.</title>
        <authorList>
            <person name="Probst A.J."/>
            <person name="Ladd B."/>
            <person name="Jarett J.K."/>
            <person name="Geller-Mcgrath D.E."/>
            <person name="Sieber C.M.K."/>
            <person name="Emerson J.B."/>
            <person name="Anantharaman K."/>
            <person name="Thomas B.C."/>
            <person name="Malmstrom R."/>
            <person name="Stieglmeier M."/>
            <person name="Klingl A."/>
            <person name="Woyke T."/>
            <person name="Ryan C.M."/>
            <person name="Banfield J.F."/>
        </authorList>
    </citation>
    <scope>NUCLEOTIDE SEQUENCE [LARGE SCALE GENOMIC DNA]</scope>
</reference>
<evidence type="ECO:0000256" key="1">
    <source>
        <dbReference type="PIRSR" id="PIRSR601310-1"/>
    </source>
</evidence>
<dbReference type="Pfam" id="PF01230">
    <property type="entry name" value="HIT"/>
    <property type="match status" value="1"/>
</dbReference>
<sequence length="126" mass="15218">MNSRLPKPKPKAMIYEDEKLYACLATYPITRGHTVIVWKKDIKDLHFFNGRDYDYLMDTVNALRNAMLKTLKVKKVYLIYMDELKHVHWHLVPRYNEKGYDIFLHKPKILKDFLLAEKIKKYLVFK</sequence>
<dbReference type="GO" id="GO:0003824">
    <property type="term" value="F:catalytic activity"/>
    <property type="evidence" value="ECO:0007669"/>
    <property type="project" value="InterPro"/>
</dbReference>
<dbReference type="InterPro" id="IPR011146">
    <property type="entry name" value="HIT-like"/>
</dbReference>
<dbReference type="Proteomes" id="UP000228896">
    <property type="component" value="Unassembled WGS sequence"/>
</dbReference>
<dbReference type="PROSITE" id="PS51084">
    <property type="entry name" value="HIT_2"/>
    <property type="match status" value="1"/>
</dbReference>
<feature type="short sequence motif" description="Histidine triad motif" evidence="2">
    <location>
        <begin position="86"/>
        <end position="90"/>
    </location>
</feature>
<dbReference type="PANTHER" id="PTHR46648:SF1">
    <property type="entry name" value="ADENOSINE 5'-MONOPHOSPHORAMIDASE HNT1"/>
    <property type="match status" value="1"/>
</dbReference>
<dbReference type="GO" id="GO:0009117">
    <property type="term" value="P:nucleotide metabolic process"/>
    <property type="evidence" value="ECO:0007669"/>
    <property type="project" value="TreeGrafter"/>
</dbReference>
<protein>
    <recommendedName>
        <fullName evidence="3">HIT domain-containing protein</fullName>
    </recommendedName>
</protein>
<comment type="caution">
    <text evidence="4">The sequence shown here is derived from an EMBL/GenBank/DDBJ whole genome shotgun (WGS) entry which is preliminary data.</text>
</comment>
<dbReference type="Gene3D" id="3.30.428.10">
    <property type="entry name" value="HIT-like"/>
    <property type="match status" value="1"/>
</dbReference>
<dbReference type="InterPro" id="IPR036265">
    <property type="entry name" value="HIT-like_sf"/>
</dbReference>